<protein>
    <recommendedName>
        <fullName evidence="4">Transcription antitermination protein RfaH</fullName>
    </recommendedName>
</protein>
<accession>A0A9X2WQQ2</accession>
<keyword evidence="2 4" id="KW-0805">Transcription regulation</keyword>
<dbReference type="HAMAP" id="MF_00951">
    <property type="entry name" value="RfaH"/>
    <property type="match status" value="1"/>
</dbReference>
<evidence type="ECO:0000259" key="5">
    <source>
        <dbReference type="SMART" id="SM00738"/>
    </source>
</evidence>
<feature type="domain" description="NusG-like N-terminal" evidence="5">
    <location>
        <begin position="1"/>
        <end position="100"/>
    </location>
</feature>
<name>A0A9X2WQQ2_9GAMM</name>
<dbReference type="PANTHER" id="PTHR30265">
    <property type="entry name" value="RHO-INTERACTING TRANSCRIPTION TERMINATION FACTOR NUSG"/>
    <property type="match status" value="1"/>
</dbReference>
<sequence>MKAWYLLYCKPRSEARAQQNLALQNLETYLPMVSEEKSQRGRKQISRVPLFPNYLFINFDPSQTSVRQVHSTRGVNRIVNCQEKMTPIDDRVIHAIRMKELTPAQTVLAEALELKTGEKIRFTDGPFVDLEGIFQEKCPNKRCHILFNIMGQVKTVTVPEESIKRVRV</sequence>
<dbReference type="GO" id="GO:0003677">
    <property type="term" value="F:DNA binding"/>
    <property type="evidence" value="ECO:0007669"/>
    <property type="project" value="UniProtKB-UniRule"/>
</dbReference>
<comment type="function">
    <text evidence="4">Enhances distal genes transcription elongation in a specialized subset of operons that encode extracytoplasmic components.</text>
</comment>
<dbReference type="NCBIfam" id="NF006534">
    <property type="entry name" value="PRK09014.1"/>
    <property type="match status" value="1"/>
</dbReference>
<dbReference type="SUPFAM" id="SSF82679">
    <property type="entry name" value="N-utilization substance G protein NusG, N-terminal domain"/>
    <property type="match status" value="1"/>
</dbReference>
<dbReference type="InterPro" id="IPR006645">
    <property type="entry name" value="NGN-like_dom"/>
</dbReference>
<dbReference type="InterPro" id="IPR008991">
    <property type="entry name" value="Translation_prot_SH3-like_sf"/>
</dbReference>
<dbReference type="Proteomes" id="UP001155604">
    <property type="component" value="Unassembled WGS sequence"/>
</dbReference>
<keyword evidence="4" id="KW-0238">DNA-binding</keyword>
<organism evidence="6 7">
    <name type="scientific">Shewanella septentrionalis</name>
    <dbReference type="NCBI Taxonomy" id="2952223"/>
    <lineage>
        <taxon>Bacteria</taxon>
        <taxon>Pseudomonadati</taxon>
        <taxon>Pseudomonadota</taxon>
        <taxon>Gammaproteobacteria</taxon>
        <taxon>Alteromonadales</taxon>
        <taxon>Shewanellaceae</taxon>
        <taxon>Shewanella</taxon>
    </lineage>
</organism>
<keyword evidence="3 4" id="KW-0804">Transcription</keyword>
<dbReference type="InterPro" id="IPR043425">
    <property type="entry name" value="NusG-like"/>
</dbReference>
<comment type="caution">
    <text evidence="6">The sequence shown here is derived from an EMBL/GenBank/DDBJ whole genome shotgun (WGS) entry which is preliminary data.</text>
</comment>
<evidence type="ECO:0000256" key="2">
    <source>
        <dbReference type="ARBA" id="ARBA00023015"/>
    </source>
</evidence>
<dbReference type="GO" id="GO:0001073">
    <property type="term" value="F:transcription antitermination factor activity, DNA binding"/>
    <property type="evidence" value="ECO:0007669"/>
    <property type="project" value="UniProtKB-UniRule"/>
</dbReference>
<dbReference type="GO" id="GO:0005829">
    <property type="term" value="C:cytosol"/>
    <property type="evidence" value="ECO:0007669"/>
    <property type="project" value="TreeGrafter"/>
</dbReference>
<keyword evidence="7" id="KW-1185">Reference proteome</keyword>
<dbReference type="Gene3D" id="3.30.70.940">
    <property type="entry name" value="NusG, N-terminal domain"/>
    <property type="match status" value="1"/>
</dbReference>
<reference evidence="6" key="1">
    <citation type="journal article" date="2023" name="Int. J. Syst. Evol. Microbiol.">
        <title>&lt;i&gt;Shewanella septentrionalis&lt;/i&gt; sp. nov. and &lt;i&gt;Shewanella holmiensis&lt;/i&gt; sp. nov., isolated from Baltic Sea water and sediments.</title>
        <authorList>
            <person name="Martin-Rodriguez A.J."/>
            <person name="Thorell K."/>
            <person name="Joffre E."/>
            <person name="Jensie-Markopoulos S."/>
            <person name="Moore E.R.B."/>
            <person name="Sjoling A."/>
        </authorList>
    </citation>
    <scope>NUCLEOTIDE SEQUENCE</scope>
    <source>
        <strain evidence="6">SP1W3</strain>
    </source>
</reference>
<dbReference type="RefSeq" id="WP_226058932.1">
    <property type="nucleotide sequence ID" value="NZ_JAMTCC010000001.1"/>
</dbReference>
<dbReference type="Pfam" id="PF02357">
    <property type="entry name" value="NusG"/>
    <property type="match status" value="1"/>
</dbReference>
<gene>
    <name evidence="4 6" type="primary">rfaH</name>
    <name evidence="6" type="ORF">NE536_00475</name>
</gene>
<dbReference type="CDD" id="cd09892">
    <property type="entry name" value="NGN_SP_RfaH"/>
    <property type="match status" value="1"/>
</dbReference>
<comment type="subunit">
    <text evidence="4">Interacts with both the nontemplate DNA and the RNA polymerase (RNAP).</text>
</comment>
<dbReference type="EMBL" id="JAMTCC010000001">
    <property type="protein sequence ID" value="MCT7943851.1"/>
    <property type="molecule type" value="Genomic_DNA"/>
</dbReference>
<dbReference type="InterPro" id="IPR010215">
    <property type="entry name" value="Transcription_antiterm_RfaH"/>
</dbReference>
<proteinExistence type="inferred from homology"/>
<evidence type="ECO:0000313" key="7">
    <source>
        <dbReference type="Proteomes" id="UP001155604"/>
    </source>
</evidence>
<dbReference type="AlphaFoldDB" id="A0A9X2WQQ2"/>
<dbReference type="SMART" id="SM00738">
    <property type="entry name" value="NGN"/>
    <property type="match status" value="1"/>
</dbReference>
<keyword evidence="1 4" id="KW-0889">Transcription antitermination</keyword>
<dbReference type="GO" id="GO:0006354">
    <property type="term" value="P:DNA-templated transcription elongation"/>
    <property type="evidence" value="ECO:0007669"/>
    <property type="project" value="InterPro"/>
</dbReference>
<evidence type="ECO:0000256" key="3">
    <source>
        <dbReference type="ARBA" id="ARBA00023163"/>
    </source>
</evidence>
<dbReference type="NCBIfam" id="TIGR01955">
    <property type="entry name" value="RfaH"/>
    <property type="match status" value="1"/>
</dbReference>
<dbReference type="InterPro" id="IPR036735">
    <property type="entry name" value="NGN_dom_sf"/>
</dbReference>
<comment type="similarity">
    <text evidence="4">Belongs to the RfaH family.</text>
</comment>
<evidence type="ECO:0000256" key="4">
    <source>
        <dbReference type="HAMAP-Rule" id="MF_00951"/>
    </source>
</evidence>
<dbReference type="PANTHER" id="PTHR30265:SF7">
    <property type="entry name" value="TRANSCRIPTION ANTITERMINATION PROTEIN RFAH"/>
    <property type="match status" value="1"/>
</dbReference>
<dbReference type="SUPFAM" id="SSF50104">
    <property type="entry name" value="Translation proteins SH3-like domain"/>
    <property type="match status" value="1"/>
</dbReference>
<evidence type="ECO:0000256" key="1">
    <source>
        <dbReference type="ARBA" id="ARBA00022814"/>
    </source>
</evidence>
<evidence type="ECO:0000313" key="6">
    <source>
        <dbReference type="EMBL" id="MCT7943851.1"/>
    </source>
</evidence>